<proteinExistence type="predicted"/>
<keyword evidence="1" id="KW-0472">Membrane</keyword>
<reference evidence="3 4" key="1">
    <citation type="submission" date="2020-02" db="EMBL/GenBank/DDBJ databases">
        <title>Ideonella bacterium strain TBM-1.</title>
        <authorList>
            <person name="Chen W.-M."/>
        </authorList>
    </citation>
    <scope>NUCLEOTIDE SEQUENCE [LARGE SCALE GENOMIC DNA]</scope>
    <source>
        <strain evidence="3 4">TBM-1</strain>
    </source>
</reference>
<sequence length="296" mass="30869">MGAVILATASFATLDSLTKLASATLPLALVIWTRYLVMTGATGLTQWPQRGRGLWATHHLGLQLARGACLVACSAFGFLALQHMSVGEFTAVVMLTPLVITAAAALQLGEQVSVLRWGCVAAGFGGALLVIRPTGDDVNWALLYPLGLVAANAAYQVLTSRLARLGENAGTMQFFTGAVGLGAASVVLPFTGLGPAIGQQPWLWGLLAALGFMGWVGHRFLTVAYLHAPASRLTPYLYLQIGFGMLGGWWLFGQVPDALSVLGVALIALGGVAGTWLAAREQAAALAALQAEPSRF</sequence>
<evidence type="ECO:0000256" key="1">
    <source>
        <dbReference type="SAM" id="Phobius"/>
    </source>
</evidence>
<keyword evidence="1" id="KW-1133">Transmembrane helix</keyword>
<dbReference type="Pfam" id="PF00892">
    <property type="entry name" value="EamA"/>
    <property type="match status" value="1"/>
</dbReference>
<organism evidence="3 4">
    <name type="scientific">Ideonella livida</name>
    <dbReference type="NCBI Taxonomy" id="2707176"/>
    <lineage>
        <taxon>Bacteria</taxon>
        <taxon>Pseudomonadati</taxon>
        <taxon>Pseudomonadota</taxon>
        <taxon>Betaproteobacteria</taxon>
        <taxon>Burkholderiales</taxon>
        <taxon>Sphaerotilaceae</taxon>
        <taxon>Ideonella</taxon>
    </lineage>
</organism>
<keyword evidence="1" id="KW-0812">Transmembrane</keyword>
<evidence type="ECO:0000313" key="3">
    <source>
        <dbReference type="EMBL" id="NDY91269.1"/>
    </source>
</evidence>
<evidence type="ECO:0000259" key="2">
    <source>
        <dbReference type="Pfam" id="PF00892"/>
    </source>
</evidence>
<feature type="transmembrane region" description="Helical" evidence="1">
    <location>
        <begin position="202"/>
        <end position="221"/>
    </location>
</feature>
<dbReference type="PANTHER" id="PTHR22911:SF103">
    <property type="entry name" value="BLR2811 PROTEIN"/>
    <property type="match status" value="1"/>
</dbReference>
<dbReference type="GO" id="GO:0016020">
    <property type="term" value="C:membrane"/>
    <property type="evidence" value="ECO:0007669"/>
    <property type="project" value="InterPro"/>
</dbReference>
<gene>
    <name evidence="3" type="ORF">G3A44_08710</name>
</gene>
<dbReference type="SUPFAM" id="SSF103481">
    <property type="entry name" value="Multidrug resistance efflux transporter EmrE"/>
    <property type="match status" value="2"/>
</dbReference>
<feature type="transmembrane region" description="Helical" evidence="1">
    <location>
        <begin position="138"/>
        <end position="158"/>
    </location>
</feature>
<comment type="caution">
    <text evidence="3">The sequence shown here is derived from an EMBL/GenBank/DDBJ whole genome shotgun (WGS) entry which is preliminary data.</text>
</comment>
<dbReference type="InterPro" id="IPR000620">
    <property type="entry name" value="EamA_dom"/>
</dbReference>
<name>A0A7C9PGR3_9BURK</name>
<protein>
    <submittedName>
        <fullName evidence="3">DMT family transporter</fullName>
    </submittedName>
</protein>
<feature type="domain" description="EamA" evidence="2">
    <location>
        <begin position="3"/>
        <end position="131"/>
    </location>
</feature>
<feature type="transmembrane region" description="Helical" evidence="1">
    <location>
        <begin position="60"/>
        <end position="80"/>
    </location>
</feature>
<dbReference type="PANTHER" id="PTHR22911">
    <property type="entry name" value="ACYL-MALONYL CONDENSING ENZYME-RELATED"/>
    <property type="match status" value="1"/>
</dbReference>
<feature type="transmembrane region" description="Helical" evidence="1">
    <location>
        <begin position="113"/>
        <end position="132"/>
    </location>
</feature>
<accession>A0A7C9PGR3</accession>
<keyword evidence="4" id="KW-1185">Reference proteome</keyword>
<feature type="transmembrane region" description="Helical" evidence="1">
    <location>
        <begin position="233"/>
        <end position="252"/>
    </location>
</feature>
<feature type="transmembrane region" description="Helical" evidence="1">
    <location>
        <begin position="86"/>
        <end position="106"/>
    </location>
</feature>
<dbReference type="Proteomes" id="UP000484255">
    <property type="component" value="Unassembled WGS sequence"/>
</dbReference>
<evidence type="ECO:0000313" key="4">
    <source>
        <dbReference type="Proteomes" id="UP000484255"/>
    </source>
</evidence>
<feature type="transmembrane region" description="Helical" evidence="1">
    <location>
        <begin position="170"/>
        <end position="190"/>
    </location>
</feature>
<dbReference type="EMBL" id="JAAGOH010000008">
    <property type="protein sequence ID" value="NDY91269.1"/>
    <property type="molecule type" value="Genomic_DNA"/>
</dbReference>
<dbReference type="AlphaFoldDB" id="A0A7C9PGR3"/>
<dbReference type="InterPro" id="IPR037185">
    <property type="entry name" value="EmrE-like"/>
</dbReference>
<feature type="transmembrane region" description="Helical" evidence="1">
    <location>
        <begin position="258"/>
        <end position="279"/>
    </location>
</feature>